<accession>A0A1G9P8X4</accession>
<dbReference type="SUPFAM" id="SSF53474">
    <property type="entry name" value="alpha/beta-Hydrolases"/>
    <property type="match status" value="1"/>
</dbReference>
<evidence type="ECO:0000259" key="2">
    <source>
        <dbReference type="Pfam" id="PF07819"/>
    </source>
</evidence>
<evidence type="ECO:0000256" key="1">
    <source>
        <dbReference type="SAM" id="SignalP"/>
    </source>
</evidence>
<keyword evidence="1" id="KW-0732">Signal</keyword>
<feature type="domain" description="GPI inositol-deacylase PGAP1-like alpha/beta" evidence="2">
    <location>
        <begin position="107"/>
        <end position="156"/>
    </location>
</feature>
<dbReference type="GO" id="GO:0016788">
    <property type="term" value="F:hydrolase activity, acting on ester bonds"/>
    <property type="evidence" value="ECO:0007669"/>
    <property type="project" value="InterPro"/>
</dbReference>
<feature type="signal peptide" evidence="1">
    <location>
        <begin position="1"/>
        <end position="22"/>
    </location>
</feature>
<dbReference type="InterPro" id="IPR029058">
    <property type="entry name" value="AB_hydrolase_fold"/>
</dbReference>
<feature type="chain" id="PRO_5038587680" description="GPI inositol-deacylase PGAP1-like alpha/beta domain-containing protein" evidence="1">
    <location>
        <begin position="23"/>
        <end position="498"/>
    </location>
</feature>
<sequence length="498" mass="54786">MLKKVLVVGVLLFCLLPTAVLAGSFGKGDPPGNTGEWYVGITPSNGSDANHPILFVHGLNSSSYTWWEDNDMYDTALLNGFETAFIDLYPTSDMWDNGALLAEKLQEIYSFFGEKVVVVAHSKGGIDVQSAVIHYGAAPYVEKVITLSAPHHGSQLADLAYSSWAGWLAGILGNKNDATYSLQTGYMANFRTVTDSITNDIPFLTFGGTERGSFGSSLYWGGLYLSSFGPNDGAVTFASSRLPYGTEVSAGAWNHYTIKQGSSTFELFSGFLSEAGEGTETLYKPSQLEKNEQSVQQDEQYGFILRGGQSQGKQTESFYVEGKAEGLVVDWISDKKTSRLQLVGPDRKTYTAFSVEVDKTDYLKGAYHHRISVPKPLPGKWSMIADTDLSQHYLLQAAIDGPLNDKLNVEMGEGQFNVEAKDQVKKPTVTVKLVKYQNNQQQAQVIQSLDQISYYRLPDLGEGVYNVTFDIQGESGGEKYERTIVKSVFVDEEGRKYP</sequence>
<dbReference type="Pfam" id="PF07819">
    <property type="entry name" value="PGAP1"/>
    <property type="match status" value="1"/>
</dbReference>
<name>A0A1G9P8X4_9BACI</name>
<dbReference type="Gene3D" id="3.40.50.1820">
    <property type="entry name" value="alpha/beta hydrolase"/>
    <property type="match status" value="1"/>
</dbReference>
<keyword evidence="4" id="KW-1185">Reference proteome</keyword>
<dbReference type="EMBL" id="FNHF01000001">
    <property type="protein sequence ID" value="SDL95238.1"/>
    <property type="molecule type" value="Genomic_DNA"/>
</dbReference>
<dbReference type="STRING" id="482461.SAMN05216244_1336"/>
<evidence type="ECO:0000313" key="3">
    <source>
        <dbReference type="EMBL" id="SDL95238.1"/>
    </source>
</evidence>
<gene>
    <name evidence="3" type="ORF">SAMN05216244_1336</name>
</gene>
<dbReference type="Proteomes" id="UP000182347">
    <property type="component" value="Unassembled WGS sequence"/>
</dbReference>
<organism evidence="3 4">
    <name type="scientific">Sediminibacillus halophilus</name>
    <dbReference type="NCBI Taxonomy" id="482461"/>
    <lineage>
        <taxon>Bacteria</taxon>
        <taxon>Bacillati</taxon>
        <taxon>Bacillota</taxon>
        <taxon>Bacilli</taxon>
        <taxon>Bacillales</taxon>
        <taxon>Bacillaceae</taxon>
        <taxon>Sediminibacillus</taxon>
    </lineage>
</organism>
<protein>
    <recommendedName>
        <fullName evidence="2">GPI inositol-deacylase PGAP1-like alpha/beta domain-containing protein</fullName>
    </recommendedName>
</protein>
<dbReference type="InterPro" id="IPR012908">
    <property type="entry name" value="PGAP1-ab_dom-like"/>
</dbReference>
<proteinExistence type="predicted"/>
<reference evidence="4" key="1">
    <citation type="submission" date="2016-10" db="EMBL/GenBank/DDBJ databases">
        <authorList>
            <person name="Varghese N."/>
            <person name="Submissions S."/>
        </authorList>
    </citation>
    <scope>NUCLEOTIDE SEQUENCE [LARGE SCALE GENOMIC DNA]</scope>
    <source>
        <strain evidence="4">CGMCC 1.6199</strain>
    </source>
</reference>
<dbReference type="AlphaFoldDB" id="A0A1G9P8X4"/>
<evidence type="ECO:0000313" key="4">
    <source>
        <dbReference type="Proteomes" id="UP000182347"/>
    </source>
</evidence>
<dbReference type="OrthoDB" id="9765872at2"/>
<dbReference type="RefSeq" id="WP_083334723.1">
    <property type="nucleotide sequence ID" value="NZ_FNHF01000001.1"/>
</dbReference>